<organism evidence="2 3">
    <name type="scientific">Actinopolyspora erythraea</name>
    <dbReference type="NCBI Taxonomy" id="414996"/>
    <lineage>
        <taxon>Bacteria</taxon>
        <taxon>Bacillati</taxon>
        <taxon>Actinomycetota</taxon>
        <taxon>Actinomycetes</taxon>
        <taxon>Actinopolysporales</taxon>
        <taxon>Actinopolysporaceae</taxon>
        <taxon>Actinopolyspora</taxon>
    </lineage>
</organism>
<dbReference type="Gene3D" id="3.90.1300.10">
    <property type="entry name" value="Amidase signature (AS) domain"/>
    <property type="match status" value="1"/>
</dbReference>
<gene>
    <name evidence="2" type="ORF">CDG81_11705</name>
</gene>
<reference evidence="2 3" key="1">
    <citation type="submission" date="2017-08" db="EMBL/GenBank/DDBJ databases">
        <title>The complete genome sequence of moderately halophilic actinomycete Actinopolyspora erythraea YIM 90600, the producer of novel erythromycin, novel actinopolysporins A-C and tubercidin.</title>
        <authorList>
            <person name="Yin M."/>
            <person name="Tang S."/>
        </authorList>
    </citation>
    <scope>NUCLEOTIDE SEQUENCE [LARGE SCALE GENOMIC DNA]</scope>
    <source>
        <strain evidence="2 3">YIM 90600</strain>
    </source>
</reference>
<dbReference type="Proteomes" id="UP000215043">
    <property type="component" value="Chromosome"/>
</dbReference>
<dbReference type="OrthoDB" id="182039at2"/>
<dbReference type="EMBL" id="CP022752">
    <property type="protein sequence ID" value="ASU78833.1"/>
    <property type="molecule type" value="Genomic_DNA"/>
</dbReference>
<evidence type="ECO:0000313" key="3">
    <source>
        <dbReference type="Proteomes" id="UP000215043"/>
    </source>
</evidence>
<dbReference type="PANTHER" id="PTHR11895:SF151">
    <property type="entry name" value="GLUTAMYL-TRNA(GLN) AMIDOTRANSFERASE SUBUNIT A"/>
    <property type="match status" value="1"/>
</dbReference>
<dbReference type="PANTHER" id="PTHR11895">
    <property type="entry name" value="TRANSAMIDASE"/>
    <property type="match status" value="1"/>
</dbReference>
<proteinExistence type="predicted"/>
<dbReference type="SUPFAM" id="SSF75304">
    <property type="entry name" value="Amidase signature (AS) enzymes"/>
    <property type="match status" value="1"/>
</dbReference>
<dbReference type="Pfam" id="PF01425">
    <property type="entry name" value="Amidase"/>
    <property type="match status" value="1"/>
</dbReference>
<dbReference type="InterPro" id="IPR020556">
    <property type="entry name" value="Amidase_CS"/>
</dbReference>
<accession>A0A223RSI1</accession>
<dbReference type="AlphaFoldDB" id="A0A223RSI1"/>
<dbReference type="RefSeq" id="WP_052428117.1">
    <property type="nucleotide sequence ID" value="NZ_CP022752.1"/>
</dbReference>
<dbReference type="InterPro" id="IPR036928">
    <property type="entry name" value="AS_sf"/>
</dbReference>
<name>A0A223RSI1_9ACTN</name>
<protein>
    <submittedName>
        <fullName evidence="2">Amidase</fullName>
    </submittedName>
</protein>
<dbReference type="InterPro" id="IPR023631">
    <property type="entry name" value="Amidase_dom"/>
</dbReference>
<evidence type="ECO:0000259" key="1">
    <source>
        <dbReference type="Pfam" id="PF01425"/>
    </source>
</evidence>
<dbReference type="KEGG" id="aey:CDG81_11705"/>
<sequence>MSASAADWTLTRAVDELASGRVTAEEYARALLDRCAEHRGLNAFISRDPARVLEQARAADSAGPSPARPLHGVPIAVKDNIDVAGWNTTAGTPALRGNLVRADSAVWSRLREAGAIPLGKTNMHELAYGITGDNRCYGPVGNPAAEGRLAGGSSSGSAAAVAASLAPAGLGTDTGGSVRIPAALCGVTGFRPSTGRYPTAGVLRISHTRDTVGVLARDVADLRLLDGVLAGEAGEQDVAASERPAPRLVVPSTPGVGDLDPELMTVVRRGVEELRSAGWELVESDFPPEVPELIDRTSFPVALAETPTNFRSYLSGTEEPLDLERLVASVADPEVRELLYPLPREVPIGRTEYRRALSQRLPELERLARRTLDRHDAVAYLVPTTVLGAPGRNVSSEVLLNGRSVPTFATYVRNTNLASLIGWPSVSIPAGRTERGLPVGFQLDARAGHDRELLDLARRCGALLSGGAVTGGEDPHIGTDVVRE</sequence>
<evidence type="ECO:0000313" key="2">
    <source>
        <dbReference type="EMBL" id="ASU78833.1"/>
    </source>
</evidence>
<dbReference type="GO" id="GO:0003824">
    <property type="term" value="F:catalytic activity"/>
    <property type="evidence" value="ECO:0007669"/>
    <property type="project" value="InterPro"/>
</dbReference>
<dbReference type="PROSITE" id="PS00571">
    <property type="entry name" value="AMIDASES"/>
    <property type="match status" value="1"/>
</dbReference>
<feature type="domain" description="Amidase" evidence="1">
    <location>
        <begin position="28"/>
        <end position="454"/>
    </location>
</feature>
<dbReference type="InterPro" id="IPR000120">
    <property type="entry name" value="Amidase"/>
</dbReference>